<name>A0A077R0R1_9BASI</name>
<evidence type="ECO:0000313" key="2">
    <source>
        <dbReference type="EMBL" id="CDI52318.1"/>
    </source>
</evidence>
<reference evidence="2" key="1">
    <citation type="journal article" date="2014" name="Genome Biol. Evol.">
        <title>Gene Loss Rather Than Gene Gain Is Associated with a Host Jump from Monocots to Dicots in the Smut Fungus Melanopsichium pennsylvanicum.</title>
        <authorList>
            <person name="Sharma R."/>
            <person name="Mishra B."/>
            <person name="Runge F."/>
            <person name="Thines M."/>
        </authorList>
    </citation>
    <scope>NUCLEOTIDE SEQUENCE</scope>
    <source>
        <strain evidence="2">4</strain>
    </source>
</reference>
<organism evidence="2">
    <name type="scientific">Melanopsichium pennsylvanicum 4</name>
    <dbReference type="NCBI Taxonomy" id="1398559"/>
    <lineage>
        <taxon>Eukaryota</taxon>
        <taxon>Fungi</taxon>
        <taxon>Dikarya</taxon>
        <taxon>Basidiomycota</taxon>
        <taxon>Ustilaginomycotina</taxon>
        <taxon>Ustilaginomycetes</taxon>
        <taxon>Ustilaginales</taxon>
        <taxon>Ustilaginaceae</taxon>
        <taxon>Melanopsichium</taxon>
    </lineage>
</organism>
<accession>A0A077R0R1</accession>
<proteinExistence type="predicted"/>
<feature type="compositionally biased region" description="Polar residues" evidence="1">
    <location>
        <begin position="1"/>
        <end position="11"/>
    </location>
</feature>
<protein>
    <submittedName>
        <fullName evidence="2">Uncharacterized protein</fullName>
    </submittedName>
</protein>
<feature type="region of interest" description="Disordered" evidence="1">
    <location>
        <begin position="1"/>
        <end position="112"/>
    </location>
</feature>
<feature type="compositionally biased region" description="Polar residues" evidence="1">
    <location>
        <begin position="91"/>
        <end position="112"/>
    </location>
</feature>
<dbReference type="AlphaFoldDB" id="A0A077R0R1"/>
<evidence type="ECO:0000256" key="1">
    <source>
        <dbReference type="SAM" id="MobiDB-lite"/>
    </source>
</evidence>
<dbReference type="EMBL" id="HG529537">
    <property type="protein sequence ID" value="CDI52318.1"/>
    <property type="molecule type" value="Genomic_DNA"/>
</dbReference>
<sequence>MSNQGGTQSPPLQGRENDPMGQVSLDSSQHWNPDESALLTSETSMLVPPLHFQSAPGKSSQAIPDEQQRGGIFGSGENKGAESGQAGDSAGSGNLEQAVNNAKHAAQNQPGK</sequence>